<dbReference type="AlphaFoldDB" id="A0A0M3I7C0"/>
<organism evidence="2 3">
    <name type="scientific">Ascaris lumbricoides</name>
    <name type="common">Giant roundworm</name>
    <dbReference type="NCBI Taxonomy" id="6252"/>
    <lineage>
        <taxon>Eukaryota</taxon>
        <taxon>Metazoa</taxon>
        <taxon>Ecdysozoa</taxon>
        <taxon>Nematoda</taxon>
        <taxon>Chromadorea</taxon>
        <taxon>Rhabditida</taxon>
        <taxon>Spirurina</taxon>
        <taxon>Ascaridomorpha</taxon>
        <taxon>Ascaridoidea</taxon>
        <taxon>Ascarididae</taxon>
        <taxon>Ascaris</taxon>
    </lineage>
</organism>
<accession>A0A0M3I7C0</accession>
<evidence type="ECO:0000313" key="2">
    <source>
        <dbReference type="Proteomes" id="UP000036681"/>
    </source>
</evidence>
<sequence length="123" mass="13709">MSKKELSQRRTFCPEATFDAQVVDVAGDFGGALLQFALLEDGEKKIRDMLCRCFLLAFMVAFLICVVRSQLASAGMHYLSLSLMLDESQQKDTYVAYIATIECFHRSAPSSEDETIPQLSLSV</sequence>
<keyword evidence="1" id="KW-1133">Transmembrane helix</keyword>
<reference evidence="3" key="1">
    <citation type="submission" date="2017-02" db="UniProtKB">
        <authorList>
            <consortium name="WormBaseParasite"/>
        </authorList>
    </citation>
    <scope>IDENTIFICATION</scope>
</reference>
<evidence type="ECO:0000256" key="1">
    <source>
        <dbReference type="SAM" id="Phobius"/>
    </source>
</evidence>
<dbReference type="WBParaSite" id="ALUE_0001306001-mRNA-1">
    <property type="protein sequence ID" value="ALUE_0001306001-mRNA-1"/>
    <property type="gene ID" value="ALUE_0001306001"/>
</dbReference>
<protein>
    <submittedName>
        <fullName evidence="3">Transmembrane protein</fullName>
    </submittedName>
</protein>
<proteinExistence type="predicted"/>
<keyword evidence="1" id="KW-0812">Transmembrane</keyword>
<keyword evidence="2" id="KW-1185">Reference proteome</keyword>
<name>A0A0M3I7C0_ASCLU</name>
<feature type="transmembrane region" description="Helical" evidence="1">
    <location>
        <begin position="53"/>
        <end position="71"/>
    </location>
</feature>
<evidence type="ECO:0000313" key="3">
    <source>
        <dbReference type="WBParaSite" id="ALUE_0001306001-mRNA-1"/>
    </source>
</evidence>
<keyword evidence="1" id="KW-0472">Membrane</keyword>
<dbReference type="Proteomes" id="UP000036681">
    <property type="component" value="Unplaced"/>
</dbReference>